<dbReference type="AlphaFoldDB" id="A0A8J6T9Z6"/>
<protein>
    <submittedName>
        <fullName evidence="2">Type I restriction enzyme HsdR N-terminal domain-containing protein</fullName>
    </submittedName>
</protein>
<reference evidence="2 3" key="1">
    <citation type="submission" date="2020-08" db="EMBL/GenBank/DDBJ databases">
        <title>Bridging the membrane lipid divide: bacteria of the FCB group superphylum have the potential to synthesize archaeal ether lipids.</title>
        <authorList>
            <person name="Villanueva L."/>
            <person name="Von Meijenfeldt F.A.B."/>
            <person name="Westbye A.B."/>
            <person name="Yadav S."/>
            <person name="Hopmans E.C."/>
            <person name="Dutilh B.E."/>
            <person name="Sinninghe Damste J.S."/>
        </authorList>
    </citation>
    <scope>NUCLEOTIDE SEQUENCE [LARGE SCALE GENOMIC DNA]</scope>
    <source>
        <strain evidence="2">NIOZ-UU81</strain>
    </source>
</reference>
<accession>A0A8J6T9Z6</accession>
<gene>
    <name evidence="2" type="ORF">H8E79_03210</name>
</gene>
<dbReference type="Pfam" id="PF13588">
    <property type="entry name" value="HSDR_N_2"/>
    <property type="match status" value="1"/>
</dbReference>
<feature type="domain" description="Type I restriction enzyme R protein N-terminal" evidence="1">
    <location>
        <begin position="28"/>
        <end position="140"/>
    </location>
</feature>
<dbReference type="Proteomes" id="UP000599024">
    <property type="component" value="Unassembled WGS sequence"/>
</dbReference>
<proteinExistence type="predicted"/>
<comment type="caution">
    <text evidence="2">The sequence shown here is derived from an EMBL/GenBank/DDBJ whole genome shotgun (WGS) entry which is preliminary data.</text>
</comment>
<evidence type="ECO:0000259" key="1">
    <source>
        <dbReference type="Pfam" id="PF13588"/>
    </source>
</evidence>
<evidence type="ECO:0000313" key="3">
    <source>
        <dbReference type="Proteomes" id="UP000599024"/>
    </source>
</evidence>
<organism evidence="2 3">
    <name type="scientific">Candidatus Desulfatifera sulfidica</name>
    <dbReference type="NCBI Taxonomy" id="2841691"/>
    <lineage>
        <taxon>Bacteria</taxon>
        <taxon>Pseudomonadati</taxon>
        <taxon>Thermodesulfobacteriota</taxon>
        <taxon>Desulfobulbia</taxon>
        <taxon>Desulfobulbales</taxon>
        <taxon>Desulfobulbaceae</taxon>
        <taxon>Candidatus Desulfatifera</taxon>
    </lineage>
</organism>
<evidence type="ECO:0000313" key="2">
    <source>
        <dbReference type="EMBL" id="MBC8208163.1"/>
    </source>
</evidence>
<name>A0A8J6T9Z6_9BACT</name>
<dbReference type="InterPro" id="IPR029464">
    <property type="entry name" value="HSDR_N"/>
</dbReference>
<dbReference type="EMBL" id="JACNLK010000029">
    <property type="protein sequence ID" value="MBC8208163.1"/>
    <property type="molecule type" value="Genomic_DNA"/>
</dbReference>
<sequence>MPETLTHHMVYGTLTDYLTGEELTDTDDERIRQELARMMVEDKGWNREELTPRRFIETLFSSQFVRSTIELCASLDDRTVLVIRYGPGSMVSRERSAIAAARVLETDYRIPLAVVTNGQDAELLDTNSGTVLKTGMKAIPTRQEALALLPDLVFAEPPKDKRREGEMRILNAFDVEICCRK</sequence>